<feature type="region of interest" description="Disordered" evidence="1">
    <location>
        <begin position="116"/>
        <end position="152"/>
    </location>
</feature>
<reference evidence="2" key="1">
    <citation type="submission" date="2022-09" db="EMBL/GenBank/DDBJ databases">
        <title>Chromosome-level assembly of Trichoderma breve T069, a fungus used in development of biopesticide product.</title>
        <authorList>
            <person name="Lin R."/>
            <person name="Liu T."/>
        </authorList>
    </citation>
    <scope>NUCLEOTIDE SEQUENCE</scope>
    <source>
        <strain evidence="2">T069</strain>
    </source>
</reference>
<dbReference type="EMBL" id="JAOPEN010000002">
    <property type="protein sequence ID" value="KAJ4861471.1"/>
    <property type="molecule type" value="Genomic_DNA"/>
</dbReference>
<evidence type="ECO:0000313" key="3">
    <source>
        <dbReference type="Proteomes" id="UP001140511"/>
    </source>
</evidence>
<feature type="compositionally biased region" description="Low complexity" evidence="1">
    <location>
        <begin position="116"/>
        <end position="140"/>
    </location>
</feature>
<dbReference type="Proteomes" id="UP001140511">
    <property type="component" value="Unassembled WGS sequence"/>
</dbReference>
<keyword evidence="3" id="KW-1185">Reference proteome</keyword>
<organism evidence="2 3">
    <name type="scientific">Trichoderma breve</name>
    <dbReference type="NCBI Taxonomy" id="2034170"/>
    <lineage>
        <taxon>Eukaryota</taxon>
        <taxon>Fungi</taxon>
        <taxon>Dikarya</taxon>
        <taxon>Ascomycota</taxon>
        <taxon>Pezizomycotina</taxon>
        <taxon>Sordariomycetes</taxon>
        <taxon>Hypocreomycetidae</taxon>
        <taxon>Hypocreales</taxon>
        <taxon>Hypocreaceae</taxon>
        <taxon>Trichoderma</taxon>
    </lineage>
</organism>
<feature type="compositionally biased region" description="Gly residues" evidence="1">
    <location>
        <begin position="50"/>
        <end position="59"/>
    </location>
</feature>
<feature type="compositionally biased region" description="Polar residues" evidence="1">
    <location>
        <begin position="29"/>
        <end position="40"/>
    </location>
</feature>
<name>A0A9W9EA33_9HYPO</name>
<dbReference type="RefSeq" id="XP_056030527.1">
    <property type="nucleotide sequence ID" value="XM_056169635.1"/>
</dbReference>
<sequence>MPNNRRTNAFAELPETLGASENVGGGGSPATTTTNNQSGRGSLAPRGRGTTRGRGGARGGVQSHRGGYAQDAQDRRRTFIQGIVGRSDGGALSRHQYDLFLGGGIQALEADQHQHQLQLQQRQQRQAARAQAQDQDQDQAPSSRWDKCSIST</sequence>
<comment type="caution">
    <text evidence="2">The sequence shown here is derived from an EMBL/GenBank/DDBJ whole genome shotgun (WGS) entry which is preliminary data.</text>
</comment>
<evidence type="ECO:0000256" key="1">
    <source>
        <dbReference type="SAM" id="MobiDB-lite"/>
    </source>
</evidence>
<evidence type="ECO:0000313" key="2">
    <source>
        <dbReference type="EMBL" id="KAJ4861471.1"/>
    </source>
</evidence>
<proteinExistence type="predicted"/>
<dbReference type="AlphaFoldDB" id="A0A9W9EA33"/>
<accession>A0A9W9EA33</accession>
<feature type="region of interest" description="Disordered" evidence="1">
    <location>
        <begin position="1"/>
        <end position="75"/>
    </location>
</feature>
<gene>
    <name evidence="2" type="ORF">T069G_02425</name>
</gene>
<protein>
    <submittedName>
        <fullName evidence="2">Uncharacterized protein</fullName>
    </submittedName>
</protein>
<dbReference type="GeneID" id="80864323"/>